<evidence type="ECO:0000313" key="2">
    <source>
        <dbReference type="Proteomes" id="UP000023555"/>
    </source>
</evidence>
<accession>W7RPR4</accession>
<evidence type="ECO:0000313" key="1">
    <source>
        <dbReference type="EMBL" id="EWH32519.1"/>
    </source>
</evidence>
<organism evidence="1 2">
    <name type="scientific">Lysinibacillus sphaericus CBAM5</name>
    <dbReference type="NCBI Taxonomy" id="1400869"/>
    <lineage>
        <taxon>Bacteria</taxon>
        <taxon>Bacillati</taxon>
        <taxon>Bacillota</taxon>
        <taxon>Bacilli</taxon>
        <taxon>Bacillales</taxon>
        <taxon>Bacillaceae</taxon>
        <taxon>Lysinibacillus</taxon>
    </lineage>
</organism>
<dbReference type="HOGENOM" id="CLU_083559_0_0_9"/>
<gene>
    <name evidence="1" type="ORF">P799_10285</name>
</gene>
<name>W7RPR4_LYSSH</name>
<dbReference type="EMBL" id="AYKQ01000009">
    <property type="protein sequence ID" value="EWH32519.1"/>
    <property type="molecule type" value="Genomic_DNA"/>
</dbReference>
<dbReference type="AlphaFoldDB" id="W7RPR4"/>
<comment type="caution">
    <text evidence="1">The sequence shown here is derived from an EMBL/GenBank/DDBJ whole genome shotgun (WGS) entry which is preliminary data.</text>
</comment>
<reference evidence="1 2" key="1">
    <citation type="journal article" date="2015" name="Stand. Genomic Sci.">
        <title>Genome sequence and description of the mosquitocidal and heavy metal tolerant strain Lysinibacillus sphaericus CBAM5.</title>
        <authorList>
            <person name="Pena-Montenegro T.D."/>
            <person name="Lozano L."/>
            <person name="Dussan J."/>
        </authorList>
    </citation>
    <scope>NUCLEOTIDE SEQUENCE [LARGE SCALE GENOMIC DNA]</scope>
    <source>
        <strain evidence="1">CBAM5</strain>
    </source>
</reference>
<proteinExistence type="predicted"/>
<protein>
    <submittedName>
        <fullName evidence="1">Uncharacterized protein</fullName>
    </submittedName>
</protein>
<dbReference type="Proteomes" id="UP000023555">
    <property type="component" value="Unassembled WGS sequence"/>
</dbReference>
<sequence length="234" mass="27041">MNFVCKHTPHFQLMNKLWRGVDKKLSENKTRKNATNNEIDQFYKAVDDFNEAASAFFRIPIFFSHQNLFTLGPSQPPLSQEQRFIIRMFNEIKEVLLFPRTLPNTDQYPNTTLENVRRIVNSSYGTIAALLKPTRRTDQLEPYSPFMQIEPSMSFQHGLPLLLVKQSTIKAGGIWGDAGPLAPFTPLIWFSETTTVDEFFESVAWKEALQNWAGQVRSGYFIQTNPEFKYTCDD</sequence>